<reference evidence="2 3" key="1">
    <citation type="submission" date="2016-10" db="EMBL/GenBank/DDBJ databases">
        <title>Draft genome sequence of Coniochaeta ligniaria NRRL30616, a lignocellulolytic fungus for bioabatement of inhibitors in plant biomass hydrolysates.</title>
        <authorList>
            <consortium name="DOE Joint Genome Institute"/>
            <person name="Jimenez D.J."/>
            <person name="Hector R.E."/>
            <person name="Riley R."/>
            <person name="Sun H."/>
            <person name="Grigoriev I.V."/>
            <person name="Van Elsas J.D."/>
            <person name="Nichols N.N."/>
        </authorList>
    </citation>
    <scope>NUCLEOTIDE SEQUENCE [LARGE SCALE GENOMIC DNA]</scope>
    <source>
        <strain evidence="2 3">NRRL 30616</strain>
    </source>
</reference>
<dbReference type="PANTHER" id="PTHR37331:SF1">
    <property type="entry name" value="YALI0F11671P"/>
    <property type="match status" value="1"/>
</dbReference>
<feature type="region of interest" description="Disordered" evidence="1">
    <location>
        <begin position="114"/>
        <end position="170"/>
    </location>
</feature>
<dbReference type="OrthoDB" id="5397701at2759"/>
<keyword evidence="3" id="KW-1185">Reference proteome</keyword>
<dbReference type="Proteomes" id="UP000182658">
    <property type="component" value="Unassembled WGS sequence"/>
</dbReference>
<organism evidence="2 3">
    <name type="scientific">Coniochaeta ligniaria NRRL 30616</name>
    <dbReference type="NCBI Taxonomy" id="1408157"/>
    <lineage>
        <taxon>Eukaryota</taxon>
        <taxon>Fungi</taxon>
        <taxon>Dikarya</taxon>
        <taxon>Ascomycota</taxon>
        <taxon>Pezizomycotina</taxon>
        <taxon>Sordariomycetes</taxon>
        <taxon>Sordariomycetidae</taxon>
        <taxon>Coniochaetales</taxon>
        <taxon>Coniochaetaceae</taxon>
        <taxon>Coniochaeta</taxon>
    </lineage>
</organism>
<evidence type="ECO:0000313" key="3">
    <source>
        <dbReference type="Proteomes" id="UP000182658"/>
    </source>
</evidence>
<name>A0A1J7JUX9_9PEZI</name>
<protein>
    <submittedName>
        <fullName evidence="2">Uncharacterized protein</fullName>
    </submittedName>
</protein>
<dbReference type="EMBL" id="KV875095">
    <property type="protein sequence ID" value="OIW31554.1"/>
    <property type="molecule type" value="Genomic_DNA"/>
</dbReference>
<dbReference type="AlphaFoldDB" id="A0A1J7JUX9"/>
<dbReference type="InParanoid" id="A0A1J7JUX9"/>
<evidence type="ECO:0000256" key="1">
    <source>
        <dbReference type="SAM" id="MobiDB-lite"/>
    </source>
</evidence>
<accession>A0A1J7JUX9</accession>
<proteinExistence type="predicted"/>
<sequence>MLLLTSRLRPAPHFRRLIRCVSTLSSNPHIKAFPNTANPGTYILTYLDTEPPDHNLAIGTTTAVPPTPNSFRENRRFLQILNDVLAEHAQHDKDLISQAQAFAGPGGAMLGSGGAFFPQSNRRQRTTQGGSGGAGGTGAGGASGQGGAGGGGKGGWVHLSDQRNPPDYGRIAWPEDILGSVEVDGHGEIIGNFQPSGTYRIITNEGILGLSDYLREKLVSRLRAEERKS</sequence>
<gene>
    <name evidence="2" type="ORF">CONLIGDRAFT_571641</name>
</gene>
<evidence type="ECO:0000313" key="2">
    <source>
        <dbReference type="EMBL" id="OIW31554.1"/>
    </source>
</evidence>
<feature type="compositionally biased region" description="Gly residues" evidence="1">
    <location>
        <begin position="129"/>
        <end position="155"/>
    </location>
</feature>
<dbReference type="STRING" id="1408157.A0A1J7JUX9"/>
<dbReference type="PANTHER" id="PTHR37331">
    <property type="entry name" value="YALI0F11671P"/>
    <property type="match status" value="1"/>
</dbReference>